<evidence type="ECO:0000313" key="2">
    <source>
        <dbReference type="Proteomes" id="UP000728032"/>
    </source>
</evidence>
<dbReference type="AlphaFoldDB" id="A0A7R9MIA8"/>
<evidence type="ECO:0000313" key="1">
    <source>
        <dbReference type="EMBL" id="CAD7660339.1"/>
    </source>
</evidence>
<name>A0A7R9MIA8_9ACAR</name>
<organism evidence="1">
    <name type="scientific">Oppiella nova</name>
    <dbReference type="NCBI Taxonomy" id="334625"/>
    <lineage>
        <taxon>Eukaryota</taxon>
        <taxon>Metazoa</taxon>
        <taxon>Ecdysozoa</taxon>
        <taxon>Arthropoda</taxon>
        <taxon>Chelicerata</taxon>
        <taxon>Arachnida</taxon>
        <taxon>Acari</taxon>
        <taxon>Acariformes</taxon>
        <taxon>Sarcoptiformes</taxon>
        <taxon>Oribatida</taxon>
        <taxon>Brachypylina</taxon>
        <taxon>Oppioidea</taxon>
        <taxon>Oppiidae</taxon>
        <taxon>Oppiella</taxon>
    </lineage>
</organism>
<dbReference type="Proteomes" id="UP000728032">
    <property type="component" value="Unassembled WGS sequence"/>
</dbReference>
<sequence>MTSLPTMRAPTCARPTTAWAVGSANWSSSKCTWAPTSPTSLGPKR</sequence>
<keyword evidence="2" id="KW-1185">Reference proteome</keyword>
<gene>
    <name evidence="1" type="ORF">ONB1V03_LOCUS16909</name>
</gene>
<accession>A0A7R9MIA8</accession>
<dbReference type="EMBL" id="OC934772">
    <property type="protein sequence ID" value="CAD7660339.1"/>
    <property type="molecule type" value="Genomic_DNA"/>
</dbReference>
<protein>
    <submittedName>
        <fullName evidence="1">Uncharacterized protein</fullName>
    </submittedName>
</protein>
<reference evidence="1" key="1">
    <citation type="submission" date="2020-11" db="EMBL/GenBank/DDBJ databases">
        <authorList>
            <person name="Tran Van P."/>
        </authorList>
    </citation>
    <scope>NUCLEOTIDE SEQUENCE</scope>
</reference>
<proteinExistence type="predicted"/>
<dbReference type="EMBL" id="CAJPVJ010019947">
    <property type="protein sequence ID" value="CAG2177477.1"/>
    <property type="molecule type" value="Genomic_DNA"/>
</dbReference>